<comment type="caution">
    <text evidence="2">The sequence shown here is derived from an EMBL/GenBank/DDBJ whole genome shotgun (WGS) entry which is preliminary data.</text>
</comment>
<gene>
    <name evidence="2" type="ORF">CC1G_05117</name>
</gene>
<feature type="region of interest" description="Disordered" evidence="1">
    <location>
        <begin position="220"/>
        <end position="243"/>
    </location>
</feature>
<evidence type="ECO:0000313" key="2">
    <source>
        <dbReference type="EMBL" id="EAU88351.2"/>
    </source>
</evidence>
<dbReference type="Proteomes" id="UP000001861">
    <property type="component" value="Unassembled WGS sequence"/>
</dbReference>
<sequence>MISVSRTRLEDDGVLGLQDSHGVPREIPLKVSVPSFDDHESRPILPRRAFGSVSTSDSDPFSEFQPWTALFQSKIWSPCKESLSGDIISSLHRPADIDEGDDLELDTMSVGTVEIVTLSPPSWLPSILDPTTLAFHFDHTCLQGLDGCLLHSPQVAFADLCWEAAITPGTPQKPSFQAVNDAKQAFRRDGASMAANDCSPPYRNSSISVETTASESPIPVFLAPSSWSDGTDDESDEEEGYEDDCYSTGTVTGAHGAHVGKGFNTLAWGPFLIVSIPLTNQLPGTPLILHPFICRSSPPPPPPPPPQSGARLSYEHLGDSCHHLIL</sequence>
<reference evidence="2 3" key="1">
    <citation type="journal article" date="2010" name="Proc. Natl. Acad. Sci. U.S.A.">
        <title>Insights into evolution of multicellular fungi from the assembled chromosomes of the mushroom Coprinopsis cinerea (Coprinus cinereus).</title>
        <authorList>
            <person name="Stajich J.E."/>
            <person name="Wilke S.K."/>
            <person name="Ahren D."/>
            <person name="Au C.H."/>
            <person name="Birren B.W."/>
            <person name="Borodovsky M."/>
            <person name="Burns C."/>
            <person name="Canback B."/>
            <person name="Casselton L.A."/>
            <person name="Cheng C.K."/>
            <person name="Deng J."/>
            <person name="Dietrich F.S."/>
            <person name="Fargo D.C."/>
            <person name="Farman M.L."/>
            <person name="Gathman A.C."/>
            <person name="Goldberg J."/>
            <person name="Guigo R."/>
            <person name="Hoegger P.J."/>
            <person name="Hooker J.B."/>
            <person name="Huggins A."/>
            <person name="James T.Y."/>
            <person name="Kamada T."/>
            <person name="Kilaru S."/>
            <person name="Kodira C."/>
            <person name="Kues U."/>
            <person name="Kupfer D."/>
            <person name="Kwan H.S."/>
            <person name="Lomsadze A."/>
            <person name="Li W."/>
            <person name="Lilly W.W."/>
            <person name="Ma L.J."/>
            <person name="Mackey A.J."/>
            <person name="Manning G."/>
            <person name="Martin F."/>
            <person name="Muraguchi H."/>
            <person name="Natvig D.O."/>
            <person name="Palmerini H."/>
            <person name="Ramesh M.A."/>
            <person name="Rehmeyer C.J."/>
            <person name="Roe B.A."/>
            <person name="Shenoy N."/>
            <person name="Stanke M."/>
            <person name="Ter-Hovhannisyan V."/>
            <person name="Tunlid A."/>
            <person name="Velagapudi R."/>
            <person name="Vision T.J."/>
            <person name="Zeng Q."/>
            <person name="Zolan M.E."/>
            <person name="Pukkila P.J."/>
        </authorList>
    </citation>
    <scope>NUCLEOTIDE SEQUENCE [LARGE SCALE GENOMIC DNA]</scope>
    <source>
        <strain evidence="3">Okayama-7 / 130 / ATCC MYA-4618 / FGSC 9003</strain>
    </source>
</reference>
<dbReference type="VEuPathDB" id="FungiDB:CC1G_05117"/>
<dbReference type="RefSeq" id="XP_001833417.2">
    <property type="nucleotide sequence ID" value="XM_001833365.2"/>
</dbReference>
<proteinExistence type="predicted"/>
<protein>
    <submittedName>
        <fullName evidence="2">Uncharacterized protein</fullName>
    </submittedName>
</protein>
<dbReference type="EMBL" id="AACS02000002">
    <property type="protein sequence ID" value="EAU88351.2"/>
    <property type="molecule type" value="Genomic_DNA"/>
</dbReference>
<dbReference type="KEGG" id="cci:CC1G_05117"/>
<accession>A8NFX2</accession>
<dbReference type="HOGENOM" id="CLU_852619_0_0_1"/>
<keyword evidence="3" id="KW-1185">Reference proteome</keyword>
<dbReference type="GeneID" id="6009913"/>
<organism evidence="2 3">
    <name type="scientific">Coprinopsis cinerea (strain Okayama-7 / 130 / ATCC MYA-4618 / FGSC 9003)</name>
    <name type="common">Inky cap fungus</name>
    <name type="synonym">Hormographiella aspergillata</name>
    <dbReference type="NCBI Taxonomy" id="240176"/>
    <lineage>
        <taxon>Eukaryota</taxon>
        <taxon>Fungi</taxon>
        <taxon>Dikarya</taxon>
        <taxon>Basidiomycota</taxon>
        <taxon>Agaricomycotina</taxon>
        <taxon>Agaricomycetes</taxon>
        <taxon>Agaricomycetidae</taxon>
        <taxon>Agaricales</taxon>
        <taxon>Agaricineae</taxon>
        <taxon>Psathyrellaceae</taxon>
        <taxon>Coprinopsis</taxon>
    </lineage>
</organism>
<name>A8NFX2_COPC7</name>
<dbReference type="OrthoDB" id="2793621at2759"/>
<dbReference type="InParanoid" id="A8NFX2"/>
<dbReference type="AlphaFoldDB" id="A8NFX2"/>
<evidence type="ECO:0000313" key="3">
    <source>
        <dbReference type="Proteomes" id="UP000001861"/>
    </source>
</evidence>
<evidence type="ECO:0000256" key="1">
    <source>
        <dbReference type="SAM" id="MobiDB-lite"/>
    </source>
</evidence>
<feature type="compositionally biased region" description="Acidic residues" evidence="1">
    <location>
        <begin position="230"/>
        <end position="243"/>
    </location>
</feature>